<evidence type="ECO:0000259" key="7">
    <source>
        <dbReference type="SMART" id="SM00479"/>
    </source>
</evidence>
<evidence type="ECO:0000256" key="4">
    <source>
        <dbReference type="ARBA" id="ARBA00022801"/>
    </source>
</evidence>
<evidence type="ECO:0000256" key="5">
    <source>
        <dbReference type="ARBA" id="ARBA00022839"/>
    </source>
</evidence>
<dbReference type="InterPro" id="IPR012337">
    <property type="entry name" value="RNaseH-like_sf"/>
</dbReference>
<keyword evidence="6" id="KW-0539">Nucleus</keyword>
<evidence type="ECO:0000313" key="8">
    <source>
        <dbReference type="EMBL" id="KJH49630.1"/>
    </source>
</evidence>
<dbReference type="GO" id="GO:0010629">
    <property type="term" value="P:negative regulation of gene expression"/>
    <property type="evidence" value="ECO:0007669"/>
    <property type="project" value="UniProtKB-ARBA"/>
</dbReference>
<reference evidence="9" key="2">
    <citation type="journal article" date="2016" name="Sci. Rep.">
        <title>Dictyocaulus viviparus genome, variome and transcriptome elucidate lungworm biology and support future intervention.</title>
        <authorList>
            <person name="McNulty S.N."/>
            <person name="Strube C."/>
            <person name="Rosa B.A."/>
            <person name="Martin J.C."/>
            <person name="Tyagi R."/>
            <person name="Choi Y.J."/>
            <person name="Wang Q."/>
            <person name="Hallsworth Pepin K."/>
            <person name="Zhang X."/>
            <person name="Ozersky P."/>
            <person name="Wilson R.K."/>
            <person name="Sternberg P.W."/>
            <person name="Gasser R.B."/>
            <person name="Mitreva M."/>
        </authorList>
    </citation>
    <scope>NUCLEOTIDE SEQUENCE [LARGE SCALE GENOMIC DNA]</scope>
    <source>
        <strain evidence="9">HannoverDv2000</strain>
    </source>
</reference>
<keyword evidence="3" id="KW-0540">Nuclease</keyword>
<dbReference type="InterPro" id="IPR047021">
    <property type="entry name" value="REXO1/3/4-like"/>
</dbReference>
<keyword evidence="4" id="KW-0378">Hydrolase</keyword>
<keyword evidence="5 8" id="KW-0269">Exonuclease</keyword>
<accession>A0A0D8XYR6</accession>
<dbReference type="FunFam" id="3.30.420.10:FF:000031">
    <property type="entry name" value="RNA exonuclease 1"/>
    <property type="match status" value="1"/>
</dbReference>
<gene>
    <name evidence="8" type="ORF">DICVIV_04240</name>
</gene>
<comment type="subcellular location">
    <subcellularLocation>
        <location evidence="1">Nucleus</location>
    </subcellularLocation>
</comment>
<reference evidence="8 9" key="1">
    <citation type="submission" date="2013-11" db="EMBL/GenBank/DDBJ databases">
        <title>Draft genome of the bovine lungworm Dictyocaulus viviparus.</title>
        <authorList>
            <person name="Mitreva M."/>
        </authorList>
    </citation>
    <scope>NUCLEOTIDE SEQUENCE [LARGE SCALE GENOMIC DNA]</scope>
    <source>
        <strain evidence="8 9">HannoverDv2000</strain>
    </source>
</reference>
<dbReference type="CDD" id="cd06145">
    <property type="entry name" value="REX1_like"/>
    <property type="match status" value="1"/>
</dbReference>
<dbReference type="InterPro" id="IPR036397">
    <property type="entry name" value="RNaseH_sf"/>
</dbReference>
<evidence type="ECO:0000256" key="2">
    <source>
        <dbReference type="ARBA" id="ARBA00006357"/>
    </source>
</evidence>
<organism evidence="8 9">
    <name type="scientific">Dictyocaulus viviparus</name>
    <name type="common">Bovine lungworm</name>
    <dbReference type="NCBI Taxonomy" id="29172"/>
    <lineage>
        <taxon>Eukaryota</taxon>
        <taxon>Metazoa</taxon>
        <taxon>Ecdysozoa</taxon>
        <taxon>Nematoda</taxon>
        <taxon>Chromadorea</taxon>
        <taxon>Rhabditida</taxon>
        <taxon>Rhabditina</taxon>
        <taxon>Rhabditomorpha</taxon>
        <taxon>Strongyloidea</taxon>
        <taxon>Metastrongylidae</taxon>
        <taxon>Dictyocaulus</taxon>
    </lineage>
</organism>
<evidence type="ECO:0000256" key="6">
    <source>
        <dbReference type="ARBA" id="ARBA00023242"/>
    </source>
</evidence>
<evidence type="ECO:0000256" key="3">
    <source>
        <dbReference type="ARBA" id="ARBA00022722"/>
    </source>
</evidence>
<keyword evidence="9" id="KW-1185">Reference proteome</keyword>
<dbReference type="OrthoDB" id="3996471at2759"/>
<feature type="domain" description="Exonuclease" evidence="7">
    <location>
        <begin position="263"/>
        <end position="422"/>
    </location>
</feature>
<name>A0A0D8XYR6_DICVI</name>
<dbReference type="AlphaFoldDB" id="A0A0D8XYR6"/>
<dbReference type="PANTHER" id="PTHR12801:SF82">
    <property type="entry name" value="RNA EXONUCLEASE 5"/>
    <property type="match status" value="1"/>
</dbReference>
<dbReference type="SMART" id="SM00479">
    <property type="entry name" value="EXOIII"/>
    <property type="match status" value="1"/>
</dbReference>
<proteinExistence type="inferred from homology"/>
<sequence length="654" mass="74184">MGSISEEEVRAIDEAESATASQVFSSSMDSSNSQDVNNYDHSMKLSRKLATAKYQRLPGPQLMLTLSRLGGVLISHAEVRDLVQYSVVGPIVNKPKWAHFGPWRNSSQTDDNEYSFTFIDEFFEKRWIRMDSAVSDREEFWNHMMNVPIGIKEQIRERVLMMDSLEDLEKCAELKTQLLITTNEMVNNGYPFPDHSTLATKEKCVFFLTSDMMDSLEDLEKCAELKTQLLITTNEMVNNGYPFPDHSTLATKEKYSVATKDSPLFALDCEMCLTSAGCHELTRISIVREDGSVVLDTLVKPENEITDYLTKYSGITPKLMDSVTTSLKDVQAAIRAVLPSDAILCGHSLEFDFRSMRMAHPYCIDIGLIYNISGNTRLKTSLKNLMALFFNEEIQNTGGHCSVEDAWCAMRLLKLKLEKGLVFGNCRYGWNYAEWSKCKGSEAKADEQCEPVPKKVARLSPRERRFCACGELIGVECIIQHCQCQKSPPTECIKCLANNVVSSSEANFDWSNALREDYCDSYRPLSYYLIDMRKTVMCGFTVPNQINIQKCETFKVRRPESFPSIARFVDEVSCDILEYGLALVEIDFVGRQNEYSSEEDEEGEVCDGRWRMQKAVNELDGHVEKIIRAAARFSLIIIVMSSSKSSICYLKVKQ</sequence>
<dbReference type="SUPFAM" id="SSF53098">
    <property type="entry name" value="Ribonuclease H-like"/>
    <property type="match status" value="1"/>
</dbReference>
<evidence type="ECO:0000313" key="9">
    <source>
        <dbReference type="Proteomes" id="UP000053766"/>
    </source>
</evidence>
<dbReference type="Pfam" id="PF00929">
    <property type="entry name" value="RNase_T"/>
    <property type="match status" value="1"/>
</dbReference>
<dbReference type="Proteomes" id="UP000053766">
    <property type="component" value="Unassembled WGS sequence"/>
</dbReference>
<comment type="similarity">
    <text evidence="2">Belongs to the REXO1/REXO3 family.</text>
</comment>
<dbReference type="EMBL" id="KN716228">
    <property type="protein sequence ID" value="KJH49630.1"/>
    <property type="molecule type" value="Genomic_DNA"/>
</dbReference>
<dbReference type="GO" id="GO:0003676">
    <property type="term" value="F:nucleic acid binding"/>
    <property type="evidence" value="ECO:0007669"/>
    <property type="project" value="InterPro"/>
</dbReference>
<dbReference type="InterPro" id="IPR034922">
    <property type="entry name" value="REX1-like_exo"/>
</dbReference>
<dbReference type="GO" id="GO:0004527">
    <property type="term" value="F:exonuclease activity"/>
    <property type="evidence" value="ECO:0007669"/>
    <property type="project" value="UniProtKB-KW"/>
</dbReference>
<dbReference type="InterPro" id="IPR013520">
    <property type="entry name" value="Ribonucl_H"/>
</dbReference>
<evidence type="ECO:0000256" key="1">
    <source>
        <dbReference type="ARBA" id="ARBA00004123"/>
    </source>
</evidence>
<dbReference type="GO" id="GO:0005634">
    <property type="term" value="C:nucleus"/>
    <property type="evidence" value="ECO:0007669"/>
    <property type="project" value="UniProtKB-SubCell"/>
</dbReference>
<dbReference type="STRING" id="29172.A0A0D8XYR6"/>
<dbReference type="PANTHER" id="PTHR12801">
    <property type="entry name" value="RNA EXONUCLEASE REXO1 / RECO3 FAMILY MEMBER-RELATED"/>
    <property type="match status" value="1"/>
</dbReference>
<protein>
    <submittedName>
        <fullName evidence="8">Exonuclease</fullName>
    </submittedName>
</protein>
<dbReference type="Gene3D" id="3.30.420.10">
    <property type="entry name" value="Ribonuclease H-like superfamily/Ribonuclease H"/>
    <property type="match status" value="1"/>
</dbReference>